<feature type="domain" description="C2H2-type" evidence="6">
    <location>
        <begin position="322"/>
        <end position="351"/>
    </location>
</feature>
<dbReference type="SUPFAM" id="SSF57667">
    <property type="entry name" value="beta-beta-alpha zinc fingers"/>
    <property type="match status" value="2"/>
</dbReference>
<evidence type="ECO:0000313" key="7">
    <source>
        <dbReference type="Proteomes" id="UP000694941"/>
    </source>
</evidence>
<gene>
    <name evidence="8" type="primary">LOC106468237</name>
</gene>
<evidence type="ECO:0000259" key="6">
    <source>
        <dbReference type="PROSITE" id="PS50157"/>
    </source>
</evidence>
<reference evidence="8" key="1">
    <citation type="submission" date="2025-08" db="UniProtKB">
        <authorList>
            <consortium name="RefSeq"/>
        </authorList>
    </citation>
    <scope>IDENTIFICATION</scope>
    <source>
        <tissue evidence="8">Muscle</tissue>
    </source>
</reference>
<keyword evidence="1" id="KW-0479">Metal-binding</keyword>
<dbReference type="GeneID" id="106468237"/>
<name>A0ABM1TAJ4_LIMPO</name>
<proteinExistence type="predicted"/>
<evidence type="ECO:0000256" key="1">
    <source>
        <dbReference type="ARBA" id="ARBA00022723"/>
    </source>
</evidence>
<evidence type="ECO:0000256" key="4">
    <source>
        <dbReference type="PROSITE-ProRule" id="PRU00042"/>
    </source>
</evidence>
<dbReference type="PROSITE" id="PS00028">
    <property type="entry name" value="ZINC_FINGER_C2H2_1"/>
    <property type="match status" value="3"/>
</dbReference>
<dbReference type="PANTHER" id="PTHR23235:SF158">
    <property type="entry name" value="C2H2-TYPE DOMAIN-CONTAINING PROTEIN"/>
    <property type="match status" value="1"/>
</dbReference>
<feature type="domain" description="C2H2-type" evidence="6">
    <location>
        <begin position="352"/>
        <end position="381"/>
    </location>
</feature>
<evidence type="ECO:0000256" key="3">
    <source>
        <dbReference type="ARBA" id="ARBA00022833"/>
    </source>
</evidence>
<dbReference type="Gene3D" id="3.30.160.60">
    <property type="entry name" value="Classic Zinc Finger"/>
    <property type="match status" value="3"/>
</dbReference>
<sequence length="408" mass="45689">MSSGTAVLASVSLYSRCSSFMASEMADFHDMWQDIESVLLGDMAGPCTPNGMQSIQTESRPLPPSAVTAITPVELTSVPRQQFPTQQQLLSPVATLQYAAPPQMVDGRRPEENRLEMDLGITLEGIKQAYNEESAISNPNVKCEMVMNGPLPDATNNTESLRIYNPIPYGQRYNTVYSEIKYENQHCPNNPTTEYFSGHWTAYNCAMPSHHVSPPVTPDNHTIRYTYQTDPYGGYHPTMAKAPTGLFRQHSSSNMPQTYPSPYPTHSRMVTPPTSPHLAELLASGRSSVGGNTLCSGDSLQPAPPKPRRVRRSRGPKKVTVHNCSYPGCTKTYSKSSHLKAHLRTHTGEKPYQCTWKGCSWKFARSDELTRHYRKHTGDRPFQCRLCERAFSRSDHLSLHMKRHSEIV</sequence>
<dbReference type="Pfam" id="PF00096">
    <property type="entry name" value="zf-C2H2"/>
    <property type="match status" value="3"/>
</dbReference>
<dbReference type="InterPro" id="IPR013087">
    <property type="entry name" value="Znf_C2H2_type"/>
</dbReference>
<accession>A0ABM1TAJ4</accession>
<evidence type="ECO:0000313" key="8">
    <source>
        <dbReference type="RefSeq" id="XP_022252900.1"/>
    </source>
</evidence>
<feature type="domain" description="C2H2-type" evidence="6">
    <location>
        <begin position="382"/>
        <end position="405"/>
    </location>
</feature>
<dbReference type="SMART" id="SM00355">
    <property type="entry name" value="ZnF_C2H2"/>
    <property type="match status" value="3"/>
</dbReference>
<feature type="compositionally biased region" description="Basic residues" evidence="5">
    <location>
        <begin position="306"/>
        <end position="317"/>
    </location>
</feature>
<dbReference type="RefSeq" id="XP_022252900.1">
    <property type="nucleotide sequence ID" value="XM_022397192.1"/>
</dbReference>
<evidence type="ECO:0000256" key="5">
    <source>
        <dbReference type="SAM" id="MobiDB-lite"/>
    </source>
</evidence>
<dbReference type="Proteomes" id="UP000694941">
    <property type="component" value="Unplaced"/>
</dbReference>
<feature type="region of interest" description="Disordered" evidence="5">
    <location>
        <begin position="290"/>
        <end position="317"/>
    </location>
</feature>
<feature type="compositionally biased region" description="Polar residues" evidence="5">
    <location>
        <begin position="290"/>
        <end position="299"/>
    </location>
</feature>
<keyword evidence="7" id="KW-1185">Reference proteome</keyword>
<dbReference type="PROSITE" id="PS50157">
    <property type="entry name" value="ZINC_FINGER_C2H2_2"/>
    <property type="match status" value="3"/>
</dbReference>
<protein>
    <submittedName>
        <fullName evidence="8">Krueppel-like factor 5 isoform X1</fullName>
    </submittedName>
</protein>
<evidence type="ECO:0000256" key="2">
    <source>
        <dbReference type="ARBA" id="ARBA00022771"/>
    </source>
</evidence>
<dbReference type="InterPro" id="IPR036236">
    <property type="entry name" value="Znf_C2H2_sf"/>
</dbReference>
<dbReference type="PANTHER" id="PTHR23235">
    <property type="entry name" value="KRUEPPEL-LIKE TRANSCRIPTION FACTOR"/>
    <property type="match status" value="1"/>
</dbReference>
<keyword evidence="3" id="KW-0862">Zinc</keyword>
<organism evidence="7 8">
    <name type="scientific">Limulus polyphemus</name>
    <name type="common">Atlantic horseshoe crab</name>
    <dbReference type="NCBI Taxonomy" id="6850"/>
    <lineage>
        <taxon>Eukaryota</taxon>
        <taxon>Metazoa</taxon>
        <taxon>Ecdysozoa</taxon>
        <taxon>Arthropoda</taxon>
        <taxon>Chelicerata</taxon>
        <taxon>Merostomata</taxon>
        <taxon>Xiphosura</taxon>
        <taxon>Limulidae</taxon>
        <taxon>Limulus</taxon>
    </lineage>
</organism>
<keyword evidence="2 4" id="KW-0863">Zinc-finger</keyword>